<accession>A0ACD4NRK3</accession>
<proteinExistence type="predicted"/>
<name>A0ACD4NRK3_9HYPH</name>
<dbReference type="EMBL" id="CP113520">
    <property type="protein sequence ID" value="WAJ29291.1"/>
    <property type="molecule type" value="Genomic_DNA"/>
</dbReference>
<keyword evidence="2" id="KW-1185">Reference proteome</keyword>
<organism evidence="1 2">
    <name type="scientific">Antarcticirhabdus aurantiaca</name>
    <dbReference type="NCBI Taxonomy" id="2606717"/>
    <lineage>
        <taxon>Bacteria</taxon>
        <taxon>Pseudomonadati</taxon>
        <taxon>Pseudomonadota</taxon>
        <taxon>Alphaproteobacteria</taxon>
        <taxon>Hyphomicrobiales</taxon>
        <taxon>Aurantimonadaceae</taxon>
        <taxon>Antarcticirhabdus</taxon>
    </lineage>
</organism>
<evidence type="ECO:0000313" key="1">
    <source>
        <dbReference type="EMBL" id="WAJ29291.1"/>
    </source>
</evidence>
<keyword evidence="1" id="KW-0808">Transferase</keyword>
<protein>
    <submittedName>
        <fullName evidence="1">Histidine kinase</fullName>
    </submittedName>
</protein>
<gene>
    <name evidence="1" type="ORF">OXU80_03380</name>
</gene>
<dbReference type="Proteomes" id="UP001163223">
    <property type="component" value="Chromosome"/>
</dbReference>
<keyword evidence="1" id="KW-0418">Kinase</keyword>
<sequence>MSLRLRLAASLAAAFAAILVLGGALLGLDAERRLQAELAAARTVATNRVAGLIAALPAAHDVQGELAGFARSFNGDRHVQMLLVDPNGQVRAASTPDPARQAAPAWFGALFGARPRTIVTPLSAAALPVAAAAIVIDPAAELGEIWSGLRVNLLVLALFLALATLLLLAVIGRALRPLDAVRAGVAAIGRGEAAARVPVRGPQEMAALARGFNDMADRLDEMGAANRRLADQVARLAEEERAELARDLHDEIGPALFAIDVDAGGIERLARAGDGADRAALAARAGAIRRSAAGAKLAVRRILGQLRPGLLPGLGLAGTLRETIDGYARRHPEIDFRLEAEDGEWGEAVERLVAKAVREAVNNAVRHGRPTRVTARISRDEGGLRFCVVDDGGGLPETGIAGGFGLIGMRERVEAAGGTLSVSQVPLPAGLRVEGVLPLSRRPDAVEPEERAA</sequence>
<reference evidence="1" key="1">
    <citation type="submission" date="2022-11" db="EMBL/GenBank/DDBJ databases">
        <title>beta-Carotene-producing bacterium, Jeongeuplla avenae sp. nov., alleviates the salt stress of Arabidopsis seedlings.</title>
        <authorList>
            <person name="Jiang L."/>
            <person name="Lee J."/>
        </authorList>
    </citation>
    <scope>NUCLEOTIDE SEQUENCE</scope>
    <source>
        <strain evidence="1">DY_R2A_6</strain>
    </source>
</reference>
<evidence type="ECO:0000313" key="2">
    <source>
        <dbReference type="Proteomes" id="UP001163223"/>
    </source>
</evidence>